<evidence type="ECO:0000256" key="6">
    <source>
        <dbReference type="ARBA" id="ARBA00023004"/>
    </source>
</evidence>
<evidence type="ECO:0000313" key="11">
    <source>
        <dbReference type="EMBL" id="VVC86659.1"/>
    </source>
</evidence>
<evidence type="ECO:0000256" key="4">
    <source>
        <dbReference type="ARBA" id="ARBA00022723"/>
    </source>
</evidence>
<keyword evidence="7" id="KW-0503">Monooxygenase</keyword>
<comment type="similarity">
    <text evidence="9">Belongs to the OXA1/ALB3/YidC family.</text>
</comment>
<dbReference type="Pfam" id="PF00067">
    <property type="entry name" value="p450"/>
    <property type="match status" value="2"/>
</dbReference>
<proteinExistence type="inferred from homology"/>
<gene>
    <name evidence="11" type="ORF">LSINAPIS_LOCUS438</name>
</gene>
<keyword evidence="6 8" id="KW-0408">Iron</keyword>
<feature type="domain" description="Membrane insertase YidC/Oxa/ALB C-terminal" evidence="10">
    <location>
        <begin position="496"/>
        <end position="711"/>
    </location>
</feature>
<dbReference type="GO" id="GO:0006700">
    <property type="term" value="P:C21-steroid hormone biosynthetic process"/>
    <property type="evidence" value="ECO:0007669"/>
    <property type="project" value="TreeGrafter"/>
</dbReference>
<dbReference type="InterPro" id="IPR002401">
    <property type="entry name" value="Cyt_P450_E_grp-I"/>
</dbReference>
<keyword evidence="12" id="KW-1185">Reference proteome</keyword>
<dbReference type="GO" id="GO:0020037">
    <property type="term" value="F:heme binding"/>
    <property type="evidence" value="ECO:0007669"/>
    <property type="project" value="InterPro"/>
</dbReference>
<comment type="cofactor">
    <cofactor evidence="1 8">
        <name>heme</name>
        <dbReference type="ChEBI" id="CHEBI:30413"/>
    </cofactor>
</comment>
<dbReference type="GO" id="GO:0006704">
    <property type="term" value="P:glucocorticoid biosynthetic process"/>
    <property type="evidence" value="ECO:0007669"/>
    <property type="project" value="TreeGrafter"/>
</dbReference>
<keyword evidence="4 8" id="KW-0479">Metal-binding</keyword>
<reference evidence="11 12" key="1">
    <citation type="submission" date="2017-07" db="EMBL/GenBank/DDBJ databases">
        <authorList>
            <person name="Talla V."/>
            <person name="Backstrom N."/>
        </authorList>
    </citation>
    <scope>NUCLEOTIDE SEQUENCE [LARGE SCALE GENOMIC DNA]</scope>
</reference>
<evidence type="ECO:0000256" key="5">
    <source>
        <dbReference type="ARBA" id="ARBA00023002"/>
    </source>
</evidence>
<dbReference type="GO" id="GO:0004497">
    <property type="term" value="F:monooxygenase activity"/>
    <property type="evidence" value="ECO:0007669"/>
    <property type="project" value="UniProtKB-KW"/>
</dbReference>
<keyword evidence="9" id="KW-0812">Transmembrane</keyword>
<evidence type="ECO:0000256" key="3">
    <source>
        <dbReference type="ARBA" id="ARBA00022617"/>
    </source>
</evidence>
<dbReference type="Gene3D" id="1.10.630.10">
    <property type="entry name" value="Cytochrome P450"/>
    <property type="match status" value="2"/>
</dbReference>
<evidence type="ECO:0000256" key="2">
    <source>
        <dbReference type="ARBA" id="ARBA00010617"/>
    </source>
</evidence>
<dbReference type="PANTHER" id="PTHR24279:SF125">
    <property type="entry name" value="CYTOCHROME P450 FAMILY 24 SUBFAMILY A MEMBER 1"/>
    <property type="match status" value="1"/>
</dbReference>
<name>A0A5E4PMZ6_9NEOP</name>
<dbReference type="PRINTS" id="PR00463">
    <property type="entry name" value="EP450I"/>
</dbReference>
<evidence type="ECO:0000259" key="10">
    <source>
        <dbReference type="Pfam" id="PF02096"/>
    </source>
</evidence>
<dbReference type="GO" id="GO:0005743">
    <property type="term" value="C:mitochondrial inner membrane"/>
    <property type="evidence" value="ECO:0007669"/>
    <property type="project" value="TreeGrafter"/>
</dbReference>
<evidence type="ECO:0000313" key="12">
    <source>
        <dbReference type="Proteomes" id="UP000324832"/>
    </source>
</evidence>
<dbReference type="CDD" id="cd20069">
    <property type="entry name" value="5TM_Oxa1-like"/>
    <property type="match status" value="1"/>
</dbReference>
<comment type="subcellular location">
    <subcellularLocation>
        <location evidence="9">Membrane</location>
        <topology evidence="9">Multi-pass membrane protein</topology>
    </subcellularLocation>
</comment>
<dbReference type="AlphaFoldDB" id="A0A5E4PMZ6"/>
<evidence type="ECO:0000256" key="1">
    <source>
        <dbReference type="ARBA" id="ARBA00001971"/>
    </source>
</evidence>
<dbReference type="PANTHER" id="PTHR24279">
    <property type="entry name" value="CYTOCHROME P450"/>
    <property type="match status" value="1"/>
</dbReference>
<dbReference type="GO" id="GO:0016705">
    <property type="term" value="F:oxidoreductase activity, acting on paired donors, with incorporation or reduction of molecular oxygen"/>
    <property type="evidence" value="ECO:0007669"/>
    <property type="project" value="InterPro"/>
</dbReference>
<protein>
    <recommendedName>
        <fullName evidence="10">Membrane insertase YidC/Oxa/ALB C-terminal domain-containing protein</fullName>
    </recommendedName>
</protein>
<keyword evidence="3 8" id="KW-0349">Heme</keyword>
<dbReference type="Proteomes" id="UP000324832">
    <property type="component" value="Unassembled WGS sequence"/>
</dbReference>
<dbReference type="EMBL" id="FZQP02000005">
    <property type="protein sequence ID" value="VVC86659.1"/>
    <property type="molecule type" value="Genomic_DNA"/>
</dbReference>
<dbReference type="GO" id="GO:0071375">
    <property type="term" value="P:cellular response to peptide hormone stimulus"/>
    <property type="evidence" value="ECO:0007669"/>
    <property type="project" value="TreeGrafter"/>
</dbReference>
<evidence type="ECO:0000256" key="8">
    <source>
        <dbReference type="PIRSR" id="PIRSR602401-1"/>
    </source>
</evidence>
<dbReference type="GO" id="GO:0034650">
    <property type="term" value="P:cortisol metabolic process"/>
    <property type="evidence" value="ECO:0007669"/>
    <property type="project" value="TreeGrafter"/>
</dbReference>
<dbReference type="PRINTS" id="PR00385">
    <property type="entry name" value="P450"/>
</dbReference>
<keyword evidence="9" id="KW-0472">Membrane</keyword>
<organism evidence="11 12">
    <name type="scientific">Leptidea sinapis</name>
    <dbReference type="NCBI Taxonomy" id="189913"/>
    <lineage>
        <taxon>Eukaryota</taxon>
        <taxon>Metazoa</taxon>
        <taxon>Ecdysozoa</taxon>
        <taxon>Arthropoda</taxon>
        <taxon>Hexapoda</taxon>
        <taxon>Insecta</taxon>
        <taxon>Pterygota</taxon>
        <taxon>Neoptera</taxon>
        <taxon>Endopterygota</taxon>
        <taxon>Lepidoptera</taxon>
        <taxon>Glossata</taxon>
        <taxon>Ditrysia</taxon>
        <taxon>Papilionoidea</taxon>
        <taxon>Pieridae</taxon>
        <taxon>Dismorphiinae</taxon>
        <taxon>Leptidea</taxon>
    </lineage>
</organism>
<feature type="binding site" description="axial binding residue" evidence="8">
    <location>
        <position position="800"/>
    </location>
    <ligand>
        <name>heme</name>
        <dbReference type="ChEBI" id="CHEBI:30413"/>
    </ligand>
    <ligandPart>
        <name>Fe</name>
        <dbReference type="ChEBI" id="CHEBI:18248"/>
    </ligandPart>
</feature>
<dbReference type="Pfam" id="PF02096">
    <property type="entry name" value="60KD_IMP"/>
    <property type="match status" value="1"/>
</dbReference>
<dbReference type="InterPro" id="IPR036396">
    <property type="entry name" value="Cyt_P450_sf"/>
</dbReference>
<keyword evidence="5" id="KW-0560">Oxidoreductase</keyword>
<dbReference type="GO" id="GO:0005506">
    <property type="term" value="F:iron ion binding"/>
    <property type="evidence" value="ECO:0007669"/>
    <property type="project" value="InterPro"/>
</dbReference>
<dbReference type="InterPro" id="IPR050479">
    <property type="entry name" value="CYP11_CYP27_families"/>
</dbReference>
<evidence type="ECO:0000256" key="9">
    <source>
        <dbReference type="RuleBase" id="RU003945"/>
    </source>
</evidence>
<dbReference type="GO" id="GO:0008203">
    <property type="term" value="P:cholesterol metabolic process"/>
    <property type="evidence" value="ECO:0007669"/>
    <property type="project" value="TreeGrafter"/>
</dbReference>
<sequence length="855" mass="98099">MTCLNFSITSRNSRSNRDDADEIEEIANIIDSNDNTTMDTEAVNITLICRPPDRTCEFKDASHVEMPRPTSLPIIGTKIDLFMRGRGTRIHEYVDERHKNLGKIFTEKFGTTDLIFISDAELIKTLFMNLEGKYPMHILPDPWVLYEKLYGCQRGLLFMNGEEWLSNRRLMNKHLLRDGAELTLREPIVNTIEKFIDSWKRKVKNNEEIIDISSEFYKLSINVLINILMGTNIPTPSRHYDELLLKFSSSVKDIFETTTKLYGLPINLCQQLNLKLWRDFKECVDLSLLLGNKLVTEMLHLQKKGNYNGLLNKIIDENMDEKTISRILTDFIMAAGDTTAYTSMWILYLLSDNISEISEIRRKKQSYIQFVIKEAMRLYPVAPFLTRILPKNCCLGGFEVHQGATRGYVHNLRTKSYRFYSVVYSSRINHFNRVSCSTSVPVYNNFADLTNKKRCFSMDSIVKWQEQTYMSIANSTAVNVMQDGLLYFHDATGFSWCTTIVASTILVRTLMTVPLSIYQNYILAKVENISFELKELGNELKKETAAAKKMLNLTDKQAAILFRHSIKKQWSKLVVRDNCHPLKATMVIWFQIPFWVCMSFALRNLVNMNPPGSSAMVTFMELSTGGFGWIPNLTVSDHSYILPVVFGLTNLAIIEIQTMSKLRQPSKLYNIFTNVFRVFSVVLIPIAANVPSCMCLYWVTSSLFGLIQNLTLLSPSLRRKLKIPEAPSELEHPYSHIKDEFSHKTPIIASIYTSGRDDGYFSKPCEFLPFRWDRNDLRRENLVNHKASASLPFALGARSCIGKKIAIVQLTELVWQIVDNFDFKCTNTDNIKAITSQALVPNKKIGIKLTLRNKT</sequence>
<comment type="similarity">
    <text evidence="2">Belongs to the cytochrome P450 family.</text>
</comment>
<dbReference type="InterPro" id="IPR001128">
    <property type="entry name" value="Cyt_P450"/>
</dbReference>
<dbReference type="InterPro" id="IPR028055">
    <property type="entry name" value="YidC/Oxa/ALB_C"/>
</dbReference>
<dbReference type="SUPFAM" id="SSF48264">
    <property type="entry name" value="Cytochrome P450"/>
    <property type="match status" value="2"/>
</dbReference>
<evidence type="ECO:0000256" key="7">
    <source>
        <dbReference type="ARBA" id="ARBA00023033"/>
    </source>
</evidence>
<accession>A0A5E4PMZ6</accession>